<reference evidence="8" key="2">
    <citation type="journal article" date="2013" name="Nat. Genet.">
        <title>The genome of the platyfish, Xiphophorus maculatus, provides insights into evolutionary adaptation and several complex traits.</title>
        <authorList>
            <person name="Schartl M."/>
            <person name="Walter R.B."/>
            <person name="Shen Y."/>
            <person name="Garcia T."/>
            <person name="Catchen J."/>
            <person name="Amores A."/>
            <person name="Braasch I."/>
            <person name="Chalopin D."/>
            <person name="Volff J.N."/>
            <person name="Lesch K.P."/>
            <person name="Bisazza A."/>
            <person name="Minx P."/>
            <person name="Hillier L."/>
            <person name="Wilson R.K."/>
            <person name="Fuerstenberg S."/>
            <person name="Boore J."/>
            <person name="Searle S."/>
            <person name="Postlethwait J.H."/>
            <person name="Warren W.C."/>
        </authorList>
    </citation>
    <scope>NUCLEOTIDE SEQUENCE [LARGE SCALE GENOMIC DNA]</scope>
    <source>
        <strain evidence="8">JP 163 A</strain>
    </source>
</reference>
<dbReference type="STRING" id="8083.ENSXMAP00000030552"/>
<protein>
    <submittedName>
        <fullName evidence="7">Si:dkey-88l16.4</fullName>
    </submittedName>
</protein>
<dbReference type="InterPro" id="IPR001881">
    <property type="entry name" value="EGF-like_Ca-bd_dom"/>
</dbReference>
<dbReference type="InterPro" id="IPR000742">
    <property type="entry name" value="EGF"/>
</dbReference>
<reference evidence="7" key="4">
    <citation type="submission" date="2025-09" db="UniProtKB">
        <authorList>
            <consortium name="Ensembl"/>
        </authorList>
    </citation>
    <scope>IDENTIFICATION</scope>
    <source>
        <strain evidence="7">JP 163 A</strain>
    </source>
</reference>
<evidence type="ECO:0000259" key="5">
    <source>
        <dbReference type="SMART" id="SM00179"/>
    </source>
</evidence>
<keyword evidence="2" id="KW-0732">Signal</keyword>
<reference evidence="7" key="3">
    <citation type="submission" date="2025-08" db="UniProtKB">
        <authorList>
            <consortium name="Ensembl"/>
        </authorList>
    </citation>
    <scope>IDENTIFICATION</scope>
    <source>
        <strain evidence="7">JP 163 A</strain>
    </source>
</reference>
<evidence type="ECO:0000256" key="2">
    <source>
        <dbReference type="ARBA" id="ARBA00022729"/>
    </source>
</evidence>
<evidence type="ECO:0000313" key="7">
    <source>
        <dbReference type="Ensembl" id="ENSXMAP00000030552.1"/>
    </source>
</evidence>
<dbReference type="SMART" id="SM00181">
    <property type="entry name" value="EGF"/>
    <property type="match status" value="1"/>
</dbReference>
<dbReference type="Pfam" id="PF07645">
    <property type="entry name" value="EGF_CA"/>
    <property type="match status" value="1"/>
</dbReference>
<keyword evidence="4" id="KW-1015">Disulfide bond</keyword>
<evidence type="ECO:0000313" key="8">
    <source>
        <dbReference type="Proteomes" id="UP000002852"/>
    </source>
</evidence>
<feature type="domain" description="EGF-like calcium-binding" evidence="5">
    <location>
        <begin position="4"/>
        <end position="45"/>
    </location>
</feature>
<name>A0A3B5QJA8_XIPMA</name>
<dbReference type="GO" id="GO:0030855">
    <property type="term" value="P:epithelial cell differentiation"/>
    <property type="evidence" value="ECO:0007669"/>
    <property type="project" value="UniProtKB-ARBA"/>
</dbReference>
<reference evidence="8" key="1">
    <citation type="submission" date="2012-01" db="EMBL/GenBank/DDBJ databases">
        <authorList>
            <person name="Walter R."/>
            <person name="Schartl M."/>
            <person name="Warren W."/>
        </authorList>
    </citation>
    <scope>NUCLEOTIDE SEQUENCE [LARGE SCALE GENOMIC DNA]</scope>
    <source>
        <strain evidence="8">JP 163 A</strain>
    </source>
</reference>
<dbReference type="GO" id="GO:0005509">
    <property type="term" value="F:calcium ion binding"/>
    <property type="evidence" value="ECO:0007669"/>
    <property type="project" value="InterPro"/>
</dbReference>
<dbReference type="SUPFAM" id="SSF57196">
    <property type="entry name" value="EGF/Laminin"/>
    <property type="match status" value="1"/>
</dbReference>
<dbReference type="FunFam" id="2.10.25.10:FF:000038">
    <property type="entry name" value="Fibrillin 2"/>
    <property type="match status" value="1"/>
</dbReference>
<dbReference type="Ensembl" id="ENSXMAT00000040850.1">
    <property type="protein sequence ID" value="ENSXMAP00000030552.1"/>
    <property type="gene ID" value="ENSXMAG00000023414.1"/>
</dbReference>
<dbReference type="GeneTree" id="ENSGT00940000177756"/>
<sequence>MHLSLDECASSVPRCAHHCTNTIGSYYCHCREGFILNGHNVKSKQFTAIKAPVSDPVASTYDITRGWYYWADGSGSIYKTN</sequence>
<dbReference type="Proteomes" id="UP000002852">
    <property type="component" value="Unassembled WGS sequence"/>
</dbReference>
<dbReference type="InterPro" id="IPR049883">
    <property type="entry name" value="NOTCH1_EGF-like"/>
</dbReference>
<dbReference type="InParanoid" id="A0A3B5QJA8"/>
<dbReference type="SMART" id="SM00179">
    <property type="entry name" value="EGF_CA"/>
    <property type="match status" value="1"/>
</dbReference>
<dbReference type="OMA" id="RCAHHCT"/>
<keyword evidence="1" id="KW-0245">EGF-like domain</keyword>
<accession>A0A3B5QJA8</accession>
<evidence type="ECO:0000256" key="4">
    <source>
        <dbReference type="ARBA" id="ARBA00023157"/>
    </source>
</evidence>
<dbReference type="CDD" id="cd00054">
    <property type="entry name" value="EGF_CA"/>
    <property type="match status" value="1"/>
</dbReference>
<keyword evidence="3" id="KW-0677">Repeat</keyword>
<evidence type="ECO:0000259" key="6">
    <source>
        <dbReference type="SMART" id="SM00181"/>
    </source>
</evidence>
<evidence type="ECO:0000256" key="3">
    <source>
        <dbReference type="ARBA" id="ARBA00022737"/>
    </source>
</evidence>
<proteinExistence type="predicted"/>
<feature type="domain" description="EGF-like" evidence="6">
    <location>
        <begin position="7"/>
        <end position="47"/>
    </location>
</feature>
<keyword evidence="8" id="KW-1185">Reference proteome</keyword>
<dbReference type="AlphaFoldDB" id="A0A3B5QJA8"/>
<evidence type="ECO:0000256" key="1">
    <source>
        <dbReference type="ARBA" id="ARBA00022536"/>
    </source>
</evidence>
<organism evidence="7 8">
    <name type="scientific">Xiphophorus maculatus</name>
    <name type="common">Southern platyfish</name>
    <name type="synonym">Platypoecilus maculatus</name>
    <dbReference type="NCBI Taxonomy" id="8083"/>
    <lineage>
        <taxon>Eukaryota</taxon>
        <taxon>Metazoa</taxon>
        <taxon>Chordata</taxon>
        <taxon>Craniata</taxon>
        <taxon>Vertebrata</taxon>
        <taxon>Euteleostomi</taxon>
        <taxon>Actinopterygii</taxon>
        <taxon>Neopterygii</taxon>
        <taxon>Teleostei</taxon>
        <taxon>Neoteleostei</taxon>
        <taxon>Acanthomorphata</taxon>
        <taxon>Ovalentaria</taxon>
        <taxon>Atherinomorphae</taxon>
        <taxon>Cyprinodontiformes</taxon>
        <taxon>Poeciliidae</taxon>
        <taxon>Poeciliinae</taxon>
        <taxon>Xiphophorus</taxon>
    </lineage>
</organism>
<dbReference type="Gene3D" id="2.10.25.10">
    <property type="entry name" value="Laminin"/>
    <property type="match status" value="1"/>
</dbReference>